<feature type="transmembrane region" description="Helical" evidence="1">
    <location>
        <begin position="6"/>
        <end position="27"/>
    </location>
</feature>
<sequence length="109" mass="11795">MNWPDLVAYFFGGAFLTNAIPHVVAGMMGEPFQTPFAKQRGEGLSTSTVNILWGFFNLLVGYLLVCRVGEFGLRNTGDITALFLGGLAIGLVLARRFGRFHGGNEPGRS</sequence>
<feature type="transmembrane region" description="Helical" evidence="1">
    <location>
        <begin position="77"/>
        <end position="94"/>
    </location>
</feature>
<feature type="transmembrane region" description="Helical" evidence="1">
    <location>
        <begin position="48"/>
        <end position="65"/>
    </location>
</feature>
<keyword evidence="1" id="KW-1133">Transmembrane helix</keyword>
<reference evidence="2" key="1">
    <citation type="submission" date="2019-02" db="EMBL/GenBank/DDBJ databases">
        <authorList>
            <person name="Pothier F.J."/>
        </authorList>
    </citation>
    <scope>NUCLEOTIDE SEQUENCE</scope>
    <source>
        <strain evidence="2">CI-1B</strain>
    </source>
</reference>
<gene>
    <name evidence="2" type="ORF">CI1B_18950</name>
</gene>
<organism evidence="2 3">
    <name type="scientific">Bradyrhizobium ivorense</name>
    <dbReference type="NCBI Taxonomy" id="2511166"/>
    <lineage>
        <taxon>Bacteria</taxon>
        <taxon>Pseudomonadati</taxon>
        <taxon>Pseudomonadota</taxon>
        <taxon>Alphaproteobacteria</taxon>
        <taxon>Hyphomicrobiales</taxon>
        <taxon>Nitrobacteraceae</taxon>
        <taxon>Bradyrhizobium</taxon>
    </lineage>
</organism>
<evidence type="ECO:0000313" key="2">
    <source>
        <dbReference type="EMBL" id="VIO68111.1"/>
    </source>
</evidence>
<dbReference type="OrthoDB" id="7365954at2"/>
<keyword evidence="3" id="KW-1185">Reference proteome</keyword>
<proteinExistence type="predicted"/>
<dbReference type="AlphaFoldDB" id="A0A508T1P5"/>
<name>A0A508T1P5_9BRAD</name>
<keyword evidence="1" id="KW-0472">Membrane</keyword>
<keyword evidence="1" id="KW-0812">Transmembrane</keyword>
<evidence type="ECO:0000313" key="3">
    <source>
        <dbReference type="Proteomes" id="UP000328092"/>
    </source>
</evidence>
<protein>
    <submittedName>
        <fullName evidence="2">Uncharacterized protein</fullName>
    </submittedName>
</protein>
<dbReference type="Proteomes" id="UP000328092">
    <property type="component" value="Unassembled WGS sequence"/>
</dbReference>
<accession>A0A508T1P5</accession>
<evidence type="ECO:0000256" key="1">
    <source>
        <dbReference type="SAM" id="Phobius"/>
    </source>
</evidence>
<dbReference type="EMBL" id="CAADFC020000005">
    <property type="protein sequence ID" value="VIO68111.1"/>
    <property type="molecule type" value="Genomic_DNA"/>
</dbReference>
<comment type="caution">
    <text evidence="2">The sequence shown here is derived from an EMBL/GenBank/DDBJ whole genome shotgun (WGS) entry which is preliminary data.</text>
</comment>
<dbReference type="RefSeq" id="WP_139858706.1">
    <property type="nucleotide sequence ID" value="NZ_CAADFC020000005.1"/>
</dbReference>